<dbReference type="KEGG" id="tcr:509715.140"/>
<dbReference type="GO" id="GO:0030488">
    <property type="term" value="P:tRNA methylation"/>
    <property type="evidence" value="ECO:0007669"/>
    <property type="project" value="TreeGrafter"/>
</dbReference>
<evidence type="ECO:0000256" key="3">
    <source>
        <dbReference type="SAM" id="SignalP"/>
    </source>
</evidence>
<keyword evidence="6" id="KW-1185">Reference proteome</keyword>
<feature type="domain" description="Methyltransferase type 11" evidence="4">
    <location>
        <begin position="112"/>
        <end position="207"/>
    </location>
</feature>
<dbReference type="FunCoup" id="Q4DGE3">
    <property type="interactions" value="423"/>
</dbReference>
<name>Q4DGE3_TRYCC</name>
<dbReference type="GO" id="GO:0002098">
    <property type="term" value="P:tRNA wobble uridine modification"/>
    <property type="evidence" value="ECO:0007669"/>
    <property type="project" value="TreeGrafter"/>
</dbReference>
<dbReference type="InterPro" id="IPR013216">
    <property type="entry name" value="Methyltransf_11"/>
</dbReference>
<gene>
    <name evidence="5" type="ORF">Tc00.1047053509715.140</name>
</gene>
<dbReference type="PANTHER" id="PTHR13069">
    <property type="entry name" value="ALKYLATED DNA REPAIR PROTEIN ALKB HOMOLOG 8"/>
    <property type="match status" value="1"/>
</dbReference>
<dbReference type="GO" id="GO:0106335">
    <property type="term" value="F:tRNA (5-carboxymethyluridine(34)-5-O)-methyltransferase activity"/>
    <property type="evidence" value="ECO:0007669"/>
    <property type="project" value="TreeGrafter"/>
</dbReference>
<dbReference type="InterPro" id="IPR029063">
    <property type="entry name" value="SAM-dependent_MTases_sf"/>
</dbReference>
<dbReference type="InParanoid" id="Q4DGE3"/>
<dbReference type="GO" id="GO:0005737">
    <property type="term" value="C:cytoplasm"/>
    <property type="evidence" value="ECO:0007669"/>
    <property type="project" value="TreeGrafter"/>
</dbReference>
<keyword evidence="3" id="KW-0732">Signal</keyword>
<dbReference type="Gene3D" id="3.40.50.150">
    <property type="entry name" value="Vaccinia Virus protein VP39"/>
    <property type="match status" value="1"/>
</dbReference>
<dbReference type="AlphaFoldDB" id="Q4DGE3"/>
<accession>Q4DGE3</accession>
<evidence type="ECO:0000313" key="6">
    <source>
        <dbReference type="Proteomes" id="UP000002296"/>
    </source>
</evidence>
<dbReference type="EMBL" id="AAHK01000511">
    <property type="protein sequence ID" value="EAN91603.1"/>
    <property type="molecule type" value="Genomic_DNA"/>
</dbReference>
<organism evidence="5 6">
    <name type="scientific">Trypanosoma cruzi (strain CL Brener)</name>
    <dbReference type="NCBI Taxonomy" id="353153"/>
    <lineage>
        <taxon>Eukaryota</taxon>
        <taxon>Discoba</taxon>
        <taxon>Euglenozoa</taxon>
        <taxon>Kinetoplastea</taxon>
        <taxon>Metakinetoplastina</taxon>
        <taxon>Trypanosomatida</taxon>
        <taxon>Trypanosomatidae</taxon>
        <taxon>Trypanosoma</taxon>
        <taxon>Schizotrypanum</taxon>
    </lineage>
</organism>
<feature type="chain" id="PRO_5004236432" description="Methyltransferase type 11 domain-containing protein" evidence="3">
    <location>
        <begin position="26"/>
        <end position="283"/>
    </location>
</feature>
<evidence type="ECO:0000256" key="1">
    <source>
        <dbReference type="ARBA" id="ARBA00022603"/>
    </source>
</evidence>
<dbReference type="InterPro" id="IPR051422">
    <property type="entry name" value="AlkB_tRNA_MeTrf/Diox"/>
</dbReference>
<dbReference type="GO" id="GO:0008757">
    <property type="term" value="F:S-adenosylmethionine-dependent methyltransferase activity"/>
    <property type="evidence" value="ECO:0007669"/>
    <property type="project" value="InterPro"/>
</dbReference>
<dbReference type="GO" id="GO:0005634">
    <property type="term" value="C:nucleus"/>
    <property type="evidence" value="ECO:0007669"/>
    <property type="project" value="TreeGrafter"/>
</dbReference>
<dbReference type="GeneID" id="3544830"/>
<evidence type="ECO:0000259" key="4">
    <source>
        <dbReference type="Pfam" id="PF08241"/>
    </source>
</evidence>
<dbReference type="OMA" id="VHEVYQQ"/>
<dbReference type="Pfam" id="PF08241">
    <property type="entry name" value="Methyltransf_11"/>
    <property type="match status" value="1"/>
</dbReference>
<keyword evidence="2" id="KW-0808">Transferase</keyword>
<keyword evidence="1" id="KW-0489">Methyltransferase</keyword>
<dbReference type="GO" id="GO:0000049">
    <property type="term" value="F:tRNA binding"/>
    <property type="evidence" value="ECO:0007669"/>
    <property type="project" value="TreeGrafter"/>
</dbReference>
<sequence>MFPSGHTQFFFLHFTFSHMANAGDAQEVSPVRLVEGDVLEREHVLKVYDAIASHFSSTRYKAWPKVQAFIESLPKYSLVADVGCGNGKYFTCAQCYRKATVTHIDDVGVTVEADDLEDACRYVVGIDLSEGLLRLAQEQQKKLASASQVISRTDLLRADGRRTALRGGVFDAVISIAVIHHLATQAGRVEAIRELLRLVRPDGLVLISVWAKEQPRKRSRNDEADVLIPWEMHEKYDKEKRVYQRYYHLFVQGELESLAVEAGASVRESYYDKENWCVILTPT</sequence>
<reference evidence="5 6" key="1">
    <citation type="journal article" date="2005" name="Science">
        <title>The genome sequence of Trypanosoma cruzi, etiologic agent of Chagas disease.</title>
        <authorList>
            <person name="El-Sayed N.M."/>
            <person name="Myler P.J."/>
            <person name="Bartholomeu D.C."/>
            <person name="Nilsson D."/>
            <person name="Aggarwal G."/>
            <person name="Tran A.N."/>
            <person name="Ghedin E."/>
            <person name="Worthey E.A."/>
            <person name="Delcher A.L."/>
            <person name="Blandin G."/>
            <person name="Westenberger S.J."/>
            <person name="Caler E."/>
            <person name="Cerqueira G.C."/>
            <person name="Branche C."/>
            <person name="Haas B."/>
            <person name="Anupama A."/>
            <person name="Arner E."/>
            <person name="Aslund L."/>
            <person name="Attipoe P."/>
            <person name="Bontempi E."/>
            <person name="Bringaud F."/>
            <person name="Burton P."/>
            <person name="Cadag E."/>
            <person name="Campbell D.A."/>
            <person name="Carrington M."/>
            <person name="Crabtree J."/>
            <person name="Darban H."/>
            <person name="da Silveira J.F."/>
            <person name="de Jong P."/>
            <person name="Edwards K."/>
            <person name="Englund P.T."/>
            <person name="Fazelina G."/>
            <person name="Feldblyum T."/>
            <person name="Ferella M."/>
            <person name="Frasch A.C."/>
            <person name="Gull K."/>
            <person name="Horn D."/>
            <person name="Hou L."/>
            <person name="Huang Y."/>
            <person name="Kindlund E."/>
            <person name="Klingbeil M."/>
            <person name="Kluge S."/>
            <person name="Koo H."/>
            <person name="Lacerda D."/>
            <person name="Levin M.J."/>
            <person name="Lorenzi H."/>
            <person name="Louie T."/>
            <person name="Machado C.R."/>
            <person name="McCulloch R."/>
            <person name="McKenna A."/>
            <person name="Mizuno Y."/>
            <person name="Mottram J.C."/>
            <person name="Nelson S."/>
            <person name="Ochaya S."/>
            <person name="Osoegawa K."/>
            <person name="Pai G."/>
            <person name="Parsons M."/>
            <person name="Pentony M."/>
            <person name="Pettersson U."/>
            <person name="Pop M."/>
            <person name="Ramirez J.L."/>
            <person name="Rinta J."/>
            <person name="Robertson L."/>
            <person name="Salzberg S.L."/>
            <person name="Sanchez D.O."/>
            <person name="Seyler A."/>
            <person name="Sharma R."/>
            <person name="Shetty J."/>
            <person name="Simpson A.J."/>
            <person name="Sisk E."/>
            <person name="Tammi M.T."/>
            <person name="Tarleton R."/>
            <person name="Teixeira S."/>
            <person name="Van Aken S."/>
            <person name="Vogt C."/>
            <person name="Ward P.N."/>
            <person name="Wickstead B."/>
            <person name="Wortman J."/>
            <person name="White O."/>
            <person name="Fraser C.M."/>
            <person name="Stuart K.D."/>
            <person name="Andersson B."/>
        </authorList>
    </citation>
    <scope>NUCLEOTIDE SEQUENCE [LARGE SCALE GENOMIC DNA]</scope>
    <source>
        <strain evidence="5 6">CL Brener</strain>
    </source>
</reference>
<dbReference type="STRING" id="353153.Q4DGE3"/>
<dbReference type="CDD" id="cd02440">
    <property type="entry name" value="AdoMet_MTases"/>
    <property type="match status" value="1"/>
</dbReference>
<dbReference type="SUPFAM" id="SSF53335">
    <property type="entry name" value="S-adenosyl-L-methionine-dependent methyltransferases"/>
    <property type="match status" value="1"/>
</dbReference>
<evidence type="ECO:0000256" key="2">
    <source>
        <dbReference type="ARBA" id="ARBA00022679"/>
    </source>
</evidence>
<protein>
    <recommendedName>
        <fullName evidence="4">Methyltransferase type 11 domain-containing protein</fullName>
    </recommendedName>
</protein>
<dbReference type="eggNOG" id="KOG1331">
    <property type="taxonomic scope" value="Eukaryota"/>
</dbReference>
<evidence type="ECO:0000313" key="5">
    <source>
        <dbReference type="EMBL" id="EAN91603.1"/>
    </source>
</evidence>
<proteinExistence type="predicted"/>
<comment type="caution">
    <text evidence="5">The sequence shown here is derived from an EMBL/GenBank/DDBJ whole genome shotgun (WGS) entry which is preliminary data.</text>
</comment>
<dbReference type="SMR" id="Q4DGE3"/>
<dbReference type="Proteomes" id="UP000002296">
    <property type="component" value="Unassembled WGS sequence"/>
</dbReference>
<dbReference type="PANTHER" id="PTHR13069:SF21">
    <property type="entry name" value="ALKYLATED DNA REPAIR PROTEIN ALKB HOMOLOG 8"/>
    <property type="match status" value="1"/>
</dbReference>
<dbReference type="RefSeq" id="XP_813454.1">
    <property type="nucleotide sequence ID" value="XM_808361.1"/>
</dbReference>
<dbReference type="PaxDb" id="353153-Q4DGE3"/>
<feature type="signal peptide" evidence="3">
    <location>
        <begin position="1"/>
        <end position="25"/>
    </location>
</feature>